<comment type="similarity">
    <text evidence="1">Belongs to the glycosyltransferase 2 family. WaaE/KdtX subfamily.</text>
</comment>
<dbReference type="InterPro" id="IPR029044">
    <property type="entry name" value="Nucleotide-diphossugar_trans"/>
</dbReference>
<dbReference type="InterPro" id="IPR001173">
    <property type="entry name" value="Glyco_trans_2-like"/>
</dbReference>
<feature type="domain" description="Glycosyltransferase 2-like" evidence="2">
    <location>
        <begin position="8"/>
        <end position="127"/>
    </location>
</feature>
<proteinExistence type="inferred from homology"/>
<dbReference type="AlphaFoldDB" id="J3TYM2"/>
<dbReference type="SUPFAM" id="SSF53448">
    <property type="entry name" value="Nucleotide-diphospho-sugar transferases"/>
    <property type="match status" value="1"/>
</dbReference>
<dbReference type="KEGG" id="sehc:A35E_00194"/>
<dbReference type="RefSeq" id="WP_014888802.1">
    <property type="nucleotide sequence ID" value="NC_018420.1"/>
</dbReference>
<evidence type="ECO:0000256" key="1">
    <source>
        <dbReference type="ARBA" id="ARBA00038494"/>
    </source>
</evidence>
<dbReference type="Pfam" id="PF00535">
    <property type="entry name" value="Glycos_transf_2"/>
    <property type="match status" value="1"/>
</dbReference>
<dbReference type="GO" id="GO:0016740">
    <property type="term" value="F:transferase activity"/>
    <property type="evidence" value="ECO:0007669"/>
    <property type="project" value="UniProtKB-KW"/>
</dbReference>
<sequence precursor="true">MFHKNLLSVIIITKNEAELLPACLLSVNWVDEIIVLDNGSTDQTRNIAIKAGARVFHTDEWIGFGVQRQLAQTYASSDYILMLDADERVTPSLREAIQNVLKNPKSNTVYSCTRRNLFLDRFMRYGSWYPDRVVRLYEREHYGYNALPVHESLTIGHADVVSLGGDLEHLTCRDLITFQRKQLWYAEIWAKSSFKKTNKYGIIKIIIHTISSFLRSWLLRAGFLDGKHGWILAMINAQYTFNKYTTLWALNKQNKL</sequence>
<dbReference type="EMBL" id="CP003547">
    <property type="protein sequence ID" value="AFP85505.1"/>
    <property type="molecule type" value="Genomic_DNA"/>
</dbReference>
<evidence type="ECO:0000259" key="2">
    <source>
        <dbReference type="Pfam" id="PF00535"/>
    </source>
</evidence>
<organism evidence="3 4">
    <name type="scientific">secondary endosymbiont of Heteropsylla cubana</name>
    <dbReference type="NCBI Taxonomy" id="134287"/>
    <lineage>
        <taxon>Bacteria</taxon>
        <taxon>Pseudomonadati</taxon>
        <taxon>Pseudomonadota</taxon>
        <taxon>Gammaproteobacteria</taxon>
        <taxon>Enterobacterales</taxon>
        <taxon>Enterobacteriaceae</taxon>
        <taxon>aphid secondary symbionts</taxon>
    </lineage>
</organism>
<dbReference type="Proteomes" id="UP000003937">
    <property type="component" value="Chromosome"/>
</dbReference>
<protein>
    <submittedName>
        <fullName evidence="3">Glycosyl transferase</fullName>
    </submittedName>
</protein>
<evidence type="ECO:0000313" key="4">
    <source>
        <dbReference type="Proteomes" id="UP000003937"/>
    </source>
</evidence>
<accession>J3TYM2</accession>
<keyword evidence="4" id="KW-1185">Reference proteome</keyword>
<name>J3TYM2_9ENTR</name>
<evidence type="ECO:0000313" key="3">
    <source>
        <dbReference type="EMBL" id="AFP85505.1"/>
    </source>
</evidence>
<dbReference type="HOGENOM" id="CLU_065962_1_0_6"/>
<gene>
    <name evidence="3" type="ORF">A35E_00194</name>
</gene>
<dbReference type="OrthoDB" id="9815923at2"/>
<dbReference type="STRING" id="134287.A35E_00194"/>
<reference evidence="3 4" key="1">
    <citation type="journal article" date="2012" name="Mol. Biol. Evol.">
        <title>Genome reduction and co-evolution between the primary and secondary bacterial symbionts of psyllids.</title>
        <authorList>
            <person name="Sloan D.B."/>
            <person name="Moran N.A."/>
        </authorList>
    </citation>
    <scope>NUCLEOTIDE SEQUENCE [LARGE SCALE GENOMIC DNA]</scope>
    <source>
        <strain evidence="3">Hcub_S</strain>
    </source>
</reference>
<keyword evidence="3" id="KW-0808">Transferase</keyword>
<dbReference type="Gene3D" id="3.90.550.10">
    <property type="entry name" value="Spore Coat Polysaccharide Biosynthesis Protein SpsA, Chain A"/>
    <property type="match status" value="1"/>
</dbReference>
<dbReference type="CDD" id="cd02511">
    <property type="entry name" value="Beta4Glucosyltransferase"/>
    <property type="match status" value="1"/>
</dbReference>
<dbReference type="PANTHER" id="PTHR43630:SF2">
    <property type="entry name" value="GLYCOSYLTRANSFERASE"/>
    <property type="match status" value="1"/>
</dbReference>
<dbReference type="PANTHER" id="PTHR43630">
    <property type="entry name" value="POLY-BETA-1,6-N-ACETYL-D-GLUCOSAMINE SYNTHASE"/>
    <property type="match status" value="1"/>
</dbReference>